<organism evidence="10">
    <name type="scientific">Picocystis salinarum</name>
    <dbReference type="NCBI Taxonomy" id="88271"/>
    <lineage>
        <taxon>Eukaryota</taxon>
        <taxon>Viridiplantae</taxon>
        <taxon>Chlorophyta</taxon>
        <taxon>Picocystophyceae</taxon>
        <taxon>Picocystales</taxon>
        <taxon>Picocystaceae</taxon>
        <taxon>Picocystis</taxon>
    </lineage>
</organism>
<dbReference type="GO" id="GO:0046496">
    <property type="term" value="P:nicotinamide nucleotide metabolic process"/>
    <property type="evidence" value="ECO:0007669"/>
    <property type="project" value="UniProtKB-UniRule"/>
</dbReference>
<protein>
    <recommendedName>
        <fullName evidence="8">ATP-dependent (S)-NAD(P)H-hydrate dehydratase</fullName>
        <ecNumber evidence="8">4.2.1.93</ecNumber>
    </recommendedName>
    <alternativeName>
        <fullName evidence="8">ATP-dependent NAD(P)HX dehydratase</fullName>
    </alternativeName>
</protein>
<evidence type="ECO:0000256" key="6">
    <source>
        <dbReference type="ARBA" id="ARBA00023239"/>
    </source>
</evidence>
<proteinExistence type="inferred from homology"/>
<evidence type="ECO:0000256" key="1">
    <source>
        <dbReference type="ARBA" id="ARBA00022553"/>
    </source>
</evidence>
<dbReference type="CDD" id="cd01171">
    <property type="entry name" value="YXKO-related"/>
    <property type="match status" value="1"/>
</dbReference>
<gene>
    <name evidence="10" type="ORF">PSAL00342_LOCUS1732</name>
</gene>
<dbReference type="FunFam" id="3.40.1190.20:FF:000023">
    <property type="entry name" value="ATP-dependent (S)-NAD(P)H-hydrate dehydratase"/>
    <property type="match status" value="1"/>
</dbReference>
<evidence type="ECO:0000313" key="10">
    <source>
        <dbReference type="EMBL" id="CAE0607915.1"/>
    </source>
</evidence>
<dbReference type="GO" id="GO:0047453">
    <property type="term" value="F:ATP-dependent NAD(P)H-hydrate dehydratase activity"/>
    <property type="evidence" value="ECO:0007669"/>
    <property type="project" value="UniProtKB-UniRule"/>
</dbReference>
<dbReference type="NCBIfam" id="TIGR00196">
    <property type="entry name" value="yjeF_cterm"/>
    <property type="match status" value="1"/>
</dbReference>
<dbReference type="EC" id="4.2.1.93" evidence="8"/>
<comment type="catalytic activity">
    <reaction evidence="8">
        <text>(6S)-NADHX + ATP = ADP + phosphate + NADH + H(+)</text>
        <dbReference type="Rhea" id="RHEA:19017"/>
        <dbReference type="ChEBI" id="CHEBI:15378"/>
        <dbReference type="ChEBI" id="CHEBI:30616"/>
        <dbReference type="ChEBI" id="CHEBI:43474"/>
        <dbReference type="ChEBI" id="CHEBI:57945"/>
        <dbReference type="ChEBI" id="CHEBI:64074"/>
        <dbReference type="ChEBI" id="CHEBI:456216"/>
        <dbReference type="EC" id="4.2.1.93"/>
    </reaction>
</comment>
<evidence type="ECO:0000256" key="2">
    <source>
        <dbReference type="ARBA" id="ARBA00022741"/>
    </source>
</evidence>
<comment type="cofactor">
    <cofactor evidence="8">
        <name>Mg(2+)</name>
        <dbReference type="ChEBI" id="CHEBI:18420"/>
    </cofactor>
</comment>
<keyword evidence="4" id="KW-0521">NADP</keyword>
<dbReference type="EMBL" id="HBIS01001948">
    <property type="protein sequence ID" value="CAE0607915.1"/>
    <property type="molecule type" value="Transcribed_RNA"/>
</dbReference>
<feature type="binding site" evidence="8">
    <location>
        <begin position="297"/>
        <end position="306"/>
    </location>
    <ligand>
        <name>ATP</name>
        <dbReference type="ChEBI" id="CHEBI:30616"/>
    </ligand>
</feature>
<evidence type="ECO:0000256" key="3">
    <source>
        <dbReference type="ARBA" id="ARBA00022840"/>
    </source>
</evidence>
<dbReference type="SUPFAM" id="SSF53613">
    <property type="entry name" value="Ribokinase-like"/>
    <property type="match status" value="1"/>
</dbReference>
<feature type="binding site" evidence="8">
    <location>
        <position position="307"/>
    </location>
    <ligand>
        <name>(6S)-NADPHX</name>
        <dbReference type="ChEBI" id="CHEBI:64076"/>
    </ligand>
</feature>
<sequence length="380" mass="40814">MSQVRTNFCRNVCGIHLVQRTAVGNERIRHVPTVGIFPRRVETRKERWFSQLRMAAGTRSMSTEIDPVLRSMHEAIPRLDATKHKGQCGKIAVVGGCEEYTGAPFFAAMTALYAGADLSHVFCGKSASSVIKGYSPDLIVHPYLPDDEGNASGGHGVEEEEIESVSSHCANRVKEWIPKFDCLIVGPGMGRSKAMLATVAKVLPSARQAEIPIVLDADGLFLLTKDLDLIAGYEKAILTPNVVELQRLAHAAGLPHTSPEETACNLSHKLGGVTILSKGPVDFVCCKNSSLSCTEEGSPRRAGGQGDVLAGFVGLFSAWVHTSSADLGQAPRTVVASYSGCVLAREASRLAYARLGRSLTAFEVTKEVGRAMQNKWGNLP</sequence>
<dbReference type="GO" id="GO:0110051">
    <property type="term" value="P:metabolite repair"/>
    <property type="evidence" value="ECO:0007669"/>
    <property type="project" value="TreeGrafter"/>
</dbReference>
<feature type="domain" description="YjeF C-terminal" evidence="9">
    <location>
        <begin position="68"/>
        <end position="375"/>
    </location>
</feature>
<keyword evidence="5 8" id="KW-0520">NAD</keyword>
<reference evidence="10" key="1">
    <citation type="submission" date="2021-01" db="EMBL/GenBank/DDBJ databases">
        <authorList>
            <person name="Corre E."/>
            <person name="Pelletier E."/>
            <person name="Niang G."/>
            <person name="Scheremetjew M."/>
            <person name="Finn R."/>
            <person name="Kale V."/>
            <person name="Holt S."/>
            <person name="Cochrane G."/>
            <person name="Meng A."/>
            <person name="Brown T."/>
            <person name="Cohen L."/>
        </authorList>
    </citation>
    <scope>NUCLEOTIDE SEQUENCE</scope>
    <source>
        <strain evidence="10">CCMP1897</strain>
    </source>
</reference>
<dbReference type="InterPro" id="IPR017953">
    <property type="entry name" value="Carbohydrate_kinase_pred_CS"/>
</dbReference>
<accession>A0A7S3XC15</accession>
<evidence type="ECO:0000256" key="7">
    <source>
        <dbReference type="ARBA" id="ARBA00047472"/>
    </source>
</evidence>
<keyword evidence="3 8" id="KW-0067">ATP-binding</keyword>
<keyword evidence="6 8" id="KW-0456">Lyase</keyword>
<dbReference type="Pfam" id="PF01256">
    <property type="entry name" value="Carb_kinase"/>
    <property type="match status" value="1"/>
</dbReference>
<dbReference type="PANTHER" id="PTHR12592:SF0">
    <property type="entry name" value="ATP-DEPENDENT (S)-NAD(P)H-HYDRATE DEHYDRATASE"/>
    <property type="match status" value="1"/>
</dbReference>
<dbReference type="PANTHER" id="PTHR12592">
    <property type="entry name" value="ATP-DEPENDENT (S)-NAD(P)H-HYDRATE DEHYDRATASE FAMILY MEMBER"/>
    <property type="match status" value="1"/>
</dbReference>
<evidence type="ECO:0000256" key="4">
    <source>
        <dbReference type="ARBA" id="ARBA00022857"/>
    </source>
</evidence>
<dbReference type="PROSITE" id="PS51383">
    <property type="entry name" value="YJEF_C_3"/>
    <property type="match status" value="1"/>
</dbReference>
<keyword evidence="2 8" id="KW-0547">Nucleotide-binding</keyword>
<dbReference type="GO" id="GO:0005524">
    <property type="term" value="F:ATP binding"/>
    <property type="evidence" value="ECO:0007669"/>
    <property type="project" value="UniProtKB-KW"/>
</dbReference>
<name>A0A7S3XC15_9CHLO</name>
<dbReference type="PROSITE" id="PS01050">
    <property type="entry name" value="YJEF_C_2"/>
    <property type="match status" value="1"/>
</dbReference>
<comment type="function">
    <text evidence="8">Catalyzes the dehydration of the S-form of NAD(P)HX at the expense of ATP, which is converted to ADP. Together with NAD(P)HX epimerase, which catalyzes the epimerization of the S- and R-forms, the enzyme allows the repair of both epimers of NAD(P)HX, a damaged form of NAD(P)H that is a result of enzymatic or heat-dependent hydration.</text>
</comment>
<dbReference type="InterPro" id="IPR029056">
    <property type="entry name" value="Ribokinase-like"/>
</dbReference>
<dbReference type="HAMAP" id="MF_01965">
    <property type="entry name" value="NADHX_dehydratase"/>
    <property type="match status" value="1"/>
</dbReference>
<feature type="binding site" evidence="8">
    <location>
        <begin position="278"/>
        <end position="282"/>
    </location>
    <ligand>
        <name>ATP</name>
        <dbReference type="ChEBI" id="CHEBI:30616"/>
    </ligand>
</feature>
<dbReference type="InterPro" id="IPR000631">
    <property type="entry name" value="CARKD"/>
</dbReference>
<keyword evidence="1 8" id="KW-0597">Phosphoprotein</keyword>
<comment type="similarity">
    <text evidence="8">Belongs to the NnrD/CARKD family.</text>
</comment>
<comment type="catalytic activity">
    <reaction evidence="7 8">
        <text>(6S)-NADPHX + ATP = ADP + phosphate + NADPH + H(+)</text>
        <dbReference type="Rhea" id="RHEA:32231"/>
        <dbReference type="ChEBI" id="CHEBI:15378"/>
        <dbReference type="ChEBI" id="CHEBI:30616"/>
        <dbReference type="ChEBI" id="CHEBI:43474"/>
        <dbReference type="ChEBI" id="CHEBI:57783"/>
        <dbReference type="ChEBI" id="CHEBI:64076"/>
        <dbReference type="ChEBI" id="CHEBI:456216"/>
        <dbReference type="EC" id="4.2.1.93"/>
    </reaction>
</comment>
<dbReference type="AlphaFoldDB" id="A0A7S3XC15"/>
<evidence type="ECO:0000256" key="5">
    <source>
        <dbReference type="ARBA" id="ARBA00023027"/>
    </source>
</evidence>
<feature type="binding site" evidence="8">
    <location>
        <position position="188"/>
    </location>
    <ligand>
        <name>(6S)-NADPHX</name>
        <dbReference type="ChEBI" id="CHEBI:64076"/>
    </ligand>
</feature>
<evidence type="ECO:0000259" key="9">
    <source>
        <dbReference type="PROSITE" id="PS51383"/>
    </source>
</evidence>
<feature type="binding site" evidence="8">
    <location>
        <begin position="241"/>
        <end position="247"/>
    </location>
    <ligand>
        <name>(6S)-NADPHX</name>
        <dbReference type="ChEBI" id="CHEBI:64076"/>
    </ligand>
</feature>
<dbReference type="Gene3D" id="3.40.1190.20">
    <property type="match status" value="1"/>
</dbReference>
<evidence type="ECO:0000256" key="8">
    <source>
        <dbReference type="HAMAP-Rule" id="MF_03157"/>
    </source>
</evidence>